<keyword evidence="3" id="KW-1185">Reference proteome</keyword>
<name>A0A1X2IA09_9FUNG</name>
<evidence type="ECO:0000313" key="2">
    <source>
        <dbReference type="EMBL" id="ORZ11595.1"/>
    </source>
</evidence>
<reference evidence="2 3" key="1">
    <citation type="submission" date="2016-07" db="EMBL/GenBank/DDBJ databases">
        <title>Pervasive Adenine N6-methylation of Active Genes in Fungi.</title>
        <authorList>
            <consortium name="DOE Joint Genome Institute"/>
            <person name="Mondo S.J."/>
            <person name="Dannebaum R.O."/>
            <person name="Kuo R.C."/>
            <person name="Labutti K."/>
            <person name="Haridas S."/>
            <person name="Kuo A."/>
            <person name="Salamov A."/>
            <person name="Ahrendt S.R."/>
            <person name="Lipzen A."/>
            <person name="Sullivan W."/>
            <person name="Andreopoulos W.B."/>
            <person name="Clum A."/>
            <person name="Lindquist E."/>
            <person name="Daum C."/>
            <person name="Ramamoorthy G.K."/>
            <person name="Gryganskyi A."/>
            <person name="Culley D."/>
            <person name="Magnuson J.K."/>
            <person name="James T.Y."/>
            <person name="O'Malley M.A."/>
            <person name="Stajich J.E."/>
            <person name="Spatafora J.W."/>
            <person name="Visel A."/>
            <person name="Grigoriev I.V."/>
        </authorList>
    </citation>
    <scope>NUCLEOTIDE SEQUENCE [LARGE SCALE GENOMIC DNA]</scope>
    <source>
        <strain evidence="2 3">NRRL 1336</strain>
    </source>
</reference>
<dbReference type="PROSITE" id="PS50181">
    <property type="entry name" value="FBOX"/>
    <property type="match status" value="1"/>
</dbReference>
<sequence length="413" mass="46338">MTKFLHLPAEIFALIMDQVSTEDLLACTLINRSFYSVANPILWRSPRIRTDTTAHLFLQSIMASSSSSPRKQVGRHIRHVFLHSRYWTDATLLQLLEHAEGLEVLDIYSASRVTDESLVHLPRHCPRLQSLYLIASRISQPTFVALGQHTKDLRRLNLLLCNHLSWRLFSTLVACPLEELALSIDKLVDIHDDDIQVTTKRIAYDLIRLDRLKDLRLHGVSRLFMKELSQLIAATTENSWPNLSKCSLAGYSGSGDDVGDDMDDDNSSSMDEHVIRFIESHRGLTCLHLPDIGITDTTLDAIGKLLSTSLLSLNVSYNDQVSAITLRRLVHQCPLLTNVSINYCKIDASAFPEAGSKCMFNARSGGLGGLGGREQQTSRLWSLDQDAINSIRNATCIKRRPCNNNNDDDNDDD</sequence>
<accession>A0A1X2IA09</accession>
<comment type="caution">
    <text evidence="2">The sequence shown here is derived from an EMBL/GenBank/DDBJ whole genome shotgun (WGS) entry which is preliminary data.</text>
</comment>
<dbReference type="Gene3D" id="3.80.10.10">
    <property type="entry name" value="Ribonuclease Inhibitor"/>
    <property type="match status" value="2"/>
</dbReference>
<protein>
    <recommendedName>
        <fullName evidence="1">F-box domain-containing protein</fullName>
    </recommendedName>
</protein>
<dbReference type="Proteomes" id="UP000193560">
    <property type="component" value="Unassembled WGS sequence"/>
</dbReference>
<dbReference type="OrthoDB" id="10257471at2759"/>
<organism evidence="2 3">
    <name type="scientific">Absidia repens</name>
    <dbReference type="NCBI Taxonomy" id="90262"/>
    <lineage>
        <taxon>Eukaryota</taxon>
        <taxon>Fungi</taxon>
        <taxon>Fungi incertae sedis</taxon>
        <taxon>Mucoromycota</taxon>
        <taxon>Mucoromycotina</taxon>
        <taxon>Mucoromycetes</taxon>
        <taxon>Mucorales</taxon>
        <taxon>Cunninghamellaceae</taxon>
        <taxon>Absidia</taxon>
    </lineage>
</organism>
<dbReference type="Pfam" id="PF12937">
    <property type="entry name" value="F-box-like"/>
    <property type="match status" value="1"/>
</dbReference>
<dbReference type="GO" id="GO:0031146">
    <property type="term" value="P:SCF-dependent proteasomal ubiquitin-dependent protein catabolic process"/>
    <property type="evidence" value="ECO:0007669"/>
    <property type="project" value="TreeGrafter"/>
</dbReference>
<evidence type="ECO:0000259" key="1">
    <source>
        <dbReference type="PROSITE" id="PS50181"/>
    </source>
</evidence>
<dbReference type="EMBL" id="MCGE01000021">
    <property type="protein sequence ID" value="ORZ11595.1"/>
    <property type="molecule type" value="Genomic_DNA"/>
</dbReference>
<dbReference type="STRING" id="90262.A0A1X2IA09"/>
<dbReference type="SUPFAM" id="SSF52047">
    <property type="entry name" value="RNI-like"/>
    <property type="match status" value="1"/>
</dbReference>
<dbReference type="SUPFAM" id="SSF81383">
    <property type="entry name" value="F-box domain"/>
    <property type="match status" value="1"/>
</dbReference>
<gene>
    <name evidence="2" type="ORF">BCR42DRAFT_421396</name>
</gene>
<dbReference type="PANTHER" id="PTHR13318">
    <property type="entry name" value="PARTNER OF PAIRED, ISOFORM B-RELATED"/>
    <property type="match status" value="1"/>
</dbReference>
<dbReference type="InterPro" id="IPR036047">
    <property type="entry name" value="F-box-like_dom_sf"/>
</dbReference>
<dbReference type="AlphaFoldDB" id="A0A1X2IA09"/>
<feature type="domain" description="F-box" evidence="1">
    <location>
        <begin position="1"/>
        <end position="46"/>
    </location>
</feature>
<dbReference type="GO" id="GO:0019005">
    <property type="term" value="C:SCF ubiquitin ligase complex"/>
    <property type="evidence" value="ECO:0007669"/>
    <property type="project" value="TreeGrafter"/>
</dbReference>
<proteinExistence type="predicted"/>
<dbReference type="InterPro" id="IPR001810">
    <property type="entry name" value="F-box_dom"/>
</dbReference>
<evidence type="ECO:0000313" key="3">
    <source>
        <dbReference type="Proteomes" id="UP000193560"/>
    </source>
</evidence>
<dbReference type="InterPro" id="IPR032675">
    <property type="entry name" value="LRR_dom_sf"/>
</dbReference>